<dbReference type="PROSITE" id="PS50994">
    <property type="entry name" value="INTEGRASE"/>
    <property type="match status" value="1"/>
</dbReference>
<dbReference type="SUPFAM" id="SSF53098">
    <property type="entry name" value="Ribonuclease H-like"/>
    <property type="match status" value="1"/>
</dbReference>
<dbReference type="EMBL" id="BSXT01000584">
    <property type="protein sequence ID" value="GMF30528.1"/>
    <property type="molecule type" value="Genomic_DNA"/>
</dbReference>
<organism evidence="2 3">
    <name type="scientific">Phytophthora fragariaefolia</name>
    <dbReference type="NCBI Taxonomy" id="1490495"/>
    <lineage>
        <taxon>Eukaryota</taxon>
        <taxon>Sar</taxon>
        <taxon>Stramenopiles</taxon>
        <taxon>Oomycota</taxon>
        <taxon>Peronosporomycetes</taxon>
        <taxon>Peronosporales</taxon>
        <taxon>Peronosporaceae</taxon>
        <taxon>Phytophthora</taxon>
    </lineage>
</organism>
<evidence type="ECO:0000313" key="2">
    <source>
        <dbReference type="EMBL" id="GMF30528.1"/>
    </source>
</evidence>
<dbReference type="Pfam" id="PF24626">
    <property type="entry name" value="SH3_Tf2-1"/>
    <property type="match status" value="1"/>
</dbReference>
<dbReference type="InterPro" id="IPR001584">
    <property type="entry name" value="Integrase_cat-core"/>
</dbReference>
<dbReference type="PANTHER" id="PTHR37984:SF5">
    <property type="entry name" value="PROTEIN NYNRIN-LIKE"/>
    <property type="match status" value="1"/>
</dbReference>
<sequence>MLLRLMHDFHDAAVAAHPGVERTMDVDAKTTARLLFDHVVCYYSLPESSESDRDPNFTSEFWRELMAIMQVKQRMTVSKRAQADGLSEQQIRTLEDSLRCVVSHYGDNWVKMLPTVEYAHAPLVSTSTRISPFEVDCGRKPRSPIVLATSGSLAQNMTRSRQDVIELAQRNMRLAQERQARYYNHGRQQMQFKVGDLIYVDARVLSSERGQPDYDPERDPTCNKLLPKWYGPFPVEQRIGENAYRVELPHR</sequence>
<dbReference type="InterPro" id="IPR012337">
    <property type="entry name" value="RNaseH-like_sf"/>
</dbReference>
<feature type="domain" description="Integrase catalytic" evidence="1">
    <location>
        <begin position="1"/>
        <end position="140"/>
    </location>
</feature>
<accession>A0A9W6WWK4</accession>
<name>A0A9W6WWK4_9STRA</name>
<reference evidence="2" key="1">
    <citation type="submission" date="2023-04" db="EMBL/GenBank/DDBJ databases">
        <title>Phytophthora fragariaefolia NBRC 109709.</title>
        <authorList>
            <person name="Ichikawa N."/>
            <person name="Sato H."/>
            <person name="Tonouchi N."/>
        </authorList>
    </citation>
    <scope>NUCLEOTIDE SEQUENCE</scope>
    <source>
        <strain evidence="2">NBRC 109709</strain>
    </source>
</reference>
<protein>
    <submittedName>
        <fullName evidence="2">Unnamed protein product</fullName>
    </submittedName>
</protein>
<evidence type="ECO:0000313" key="3">
    <source>
        <dbReference type="Proteomes" id="UP001165121"/>
    </source>
</evidence>
<dbReference type="GO" id="GO:0003676">
    <property type="term" value="F:nucleic acid binding"/>
    <property type="evidence" value="ECO:0007669"/>
    <property type="project" value="InterPro"/>
</dbReference>
<dbReference type="InterPro" id="IPR056924">
    <property type="entry name" value="SH3_Tf2-1"/>
</dbReference>
<keyword evidence="3" id="KW-1185">Reference proteome</keyword>
<proteinExistence type="predicted"/>
<dbReference type="Proteomes" id="UP001165121">
    <property type="component" value="Unassembled WGS sequence"/>
</dbReference>
<gene>
    <name evidence="2" type="ORF">Pfra01_000678500</name>
</gene>
<dbReference type="GO" id="GO:0015074">
    <property type="term" value="P:DNA integration"/>
    <property type="evidence" value="ECO:0007669"/>
    <property type="project" value="InterPro"/>
</dbReference>
<dbReference type="InterPro" id="IPR036397">
    <property type="entry name" value="RNaseH_sf"/>
</dbReference>
<dbReference type="InterPro" id="IPR050951">
    <property type="entry name" value="Retrovirus_Pol_polyprotein"/>
</dbReference>
<dbReference type="Gene3D" id="3.30.420.10">
    <property type="entry name" value="Ribonuclease H-like superfamily/Ribonuclease H"/>
    <property type="match status" value="1"/>
</dbReference>
<evidence type="ECO:0000259" key="1">
    <source>
        <dbReference type="PROSITE" id="PS50994"/>
    </source>
</evidence>
<dbReference type="OrthoDB" id="167591at2759"/>
<comment type="caution">
    <text evidence="2">The sequence shown here is derived from an EMBL/GenBank/DDBJ whole genome shotgun (WGS) entry which is preliminary data.</text>
</comment>
<dbReference type="PANTHER" id="PTHR37984">
    <property type="entry name" value="PROTEIN CBG26694"/>
    <property type="match status" value="1"/>
</dbReference>
<dbReference type="AlphaFoldDB" id="A0A9W6WWK4"/>